<comment type="catalytic activity">
    <reaction evidence="13">
        <text>L-alanyl-L-lysine(out) = L-alanyl-L-lysine(in)</text>
        <dbReference type="Rhea" id="RHEA:79415"/>
        <dbReference type="ChEBI" id="CHEBI:192470"/>
    </reaction>
</comment>
<gene>
    <name evidence="22" type="ORF">DFA_10045</name>
</gene>
<evidence type="ECO:0000256" key="12">
    <source>
        <dbReference type="ARBA" id="ARBA00044912"/>
    </source>
</evidence>
<keyword evidence="20" id="KW-1133">Transmembrane helix</keyword>
<proteinExistence type="predicted"/>
<evidence type="ECO:0000256" key="4">
    <source>
        <dbReference type="ARBA" id="ARBA00044881"/>
    </source>
</evidence>
<feature type="transmembrane region" description="Helical" evidence="20">
    <location>
        <begin position="247"/>
        <end position="267"/>
    </location>
</feature>
<feature type="transmembrane region" description="Helical" evidence="20">
    <location>
        <begin position="308"/>
        <end position="332"/>
    </location>
</feature>
<dbReference type="KEGG" id="dfa:DFA_10045"/>
<dbReference type="Gene3D" id="1.20.1250.20">
    <property type="entry name" value="MFS general substrate transporter like domains"/>
    <property type="match status" value="1"/>
</dbReference>
<dbReference type="RefSeq" id="XP_004351935.1">
    <property type="nucleotide sequence ID" value="XM_004351883.1"/>
</dbReference>
<comment type="catalytic activity">
    <reaction evidence="8">
        <text>L-aspartyl-L-lysine(out) = L-aspartyl-L-lysine(in)</text>
        <dbReference type="Rhea" id="RHEA:79411"/>
        <dbReference type="ChEBI" id="CHEBI:229953"/>
    </reaction>
</comment>
<dbReference type="PANTHER" id="PTHR23512">
    <property type="entry name" value="MAJOR FACILITATOR SUPERFAMILY DOMAIN-CONTAINING PROTEIN 1"/>
    <property type="match status" value="1"/>
</dbReference>
<feature type="compositionally biased region" description="Acidic residues" evidence="19">
    <location>
        <begin position="90"/>
        <end position="103"/>
    </location>
</feature>
<sequence length="566" mass="63614">MIIDNDKDFPMTSKESSGGGAAVLLSSTIDQYSEDEYQDDDQGLLPRDTIHQHLDNNIVRHREPIQIEDDDMTEGLVSSKEIEFHKDEEKEKEEEEREEEEQDGANTNNSKFQDIFPPSYDSPPTIINLENTTTSKYNPRFKNYFSRKNFKLFTLVLLISNMGFGTFFSYTSAQSLSYTFYQTFSINSSQYGNLFTLYAIPNICMVFISGILVDIYGPDKISIILSTIVFISTMIGAFSPPNYAMMLFSRFLLGFAGESLVSCSNALMTKWIPERNLPICLGFLVGWIYFANLNSLVILPAINKSFGFRISLWFIFGVQLLCLSLNIFYLLFNKIFKEISKEVEMDELLSNLERNGGGEIDKSIDDYVFLQEDLDSKETSQGKKSIKQYLIESFEKVKFILSLIPLRMWIIFGIVFFGYTAMYALAIIGPDLFGLKYGYQEQIASLILSSETICSSFLSPIFGIAIKFSGRRIVFLSVAMVLLASGLLLLVLTPSTITPLPWIIICGTGFALLNTTVYSSLPVFIPQQVLGTSFGFIGTGYNLGLVVFPPILGALKVSSGNYDSFV</sequence>
<dbReference type="Pfam" id="PF07690">
    <property type="entry name" value="MFS_1"/>
    <property type="match status" value="1"/>
</dbReference>
<dbReference type="InterPro" id="IPR020846">
    <property type="entry name" value="MFS_dom"/>
</dbReference>
<evidence type="ECO:0000256" key="3">
    <source>
        <dbReference type="ARBA" id="ARBA00044878"/>
    </source>
</evidence>
<evidence type="ECO:0000259" key="21">
    <source>
        <dbReference type="PROSITE" id="PS50850"/>
    </source>
</evidence>
<evidence type="ECO:0000256" key="20">
    <source>
        <dbReference type="SAM" id="Phobius"/>
    </source>
</evidence>
<comment type="catalytic activity">
    <reaction evidence="7">
        <text>L-alpha-aminoacyl-L-lysine(out) = L-alpha-aminoacyl-L-lysine(in)</text>
        <dbReference type="Rhea" id="RHEA:79383"/>
        <dbReference type="ChEBI" id="CHEBI:229966"/>
    </reaction>
</comment>
<comment type="catalytic activity">
    <reaction evidence="5">
        <text>L-alpha-aminoacyl-L-histidine(out) = L-alpha-aminoacyl-L-histidine(in)</text>
        <dbReference type="Rhea" id="RHEA:79375"/>
        <dbReference type="ChEBI" id="CHEBI:229967"/>
    </reaction>
</comment>
<evidence type="ECO:0000256" key="16">
    <source>
        <dbReference type="ARBA" id="ARBA00045018"/>
    </source>
</evidence>
<dbReference type="PROSITE" id="PS50850">
    <property type="entry name" value="MFS"/>
    <property type="match status" value="1"/>
</dbReference>
<feature type="transmembrane region" description="Helical" evidence="20">
    <location>
        <begin position="499"/>
        <end position="517"/>
    </location>
</feature>
<dbReference type="InterPro" id="IPR011701">
    <property type="entry name" value="MFS"/>
</dbReference>
<evidence type="ECO:0000256" key="11">
    <source>
        <dbReference type="ARBA" id="ARBA00044903"/>
    </source>
</evidence>
<feature type="transmembrane region" description="Helical" evidence="20">
    <location>
        <begin position="279"/>
        <end position="302"/>
    </location>
</feature>
<feature type="transmembrane region" description="Helical" evidence="20">
    <location>
        <begin position="223"/>
        <end position="241"/>
    </location>
</feature>
<dbReference type="OMA" id="VEPTTCE"/>
<evidence type="ECO:0000256" key="2">
    <source>
        <dbReference type="ARBA" id="ARBA00044876"/>
    </source>
</evidence>
<dbReference type="PANTHER" id="PTHR23512:SF4">
    <property type="entry name" value="MAJOR FACILITATOR SUPERFAMILY (MFS) PROFILE DOMAIN-CONTAINING PROTEIN"/>
    <property type="match status" value="1"/>
</dbReference>
<dbReference type="SUPFAM" id="SSF103473">
    <property type="entry name" value="MFS general substrate transporter"/>
    <property type="match status" value="1"/>
</dbReference>
<feature type="transmembrane region" description="Helical" evidence="20">
    <location>
        <begin position="473"/>
        <end position="493"/>
    </location>
</feature>
<comment type="function">
    <text evidence="17">Lysosomal dipeptide uniporter that selectively exports lysine, arginine or histidine-containing dipeptides with a net positive charge from the lysosome lumen into the cytosol. Could play a role in a specific type of protein O-glycosylation indirectly regulating macrophages migration and tissue invasion. Also essential for liver homeostasis.</text>
</comment>
<evidence type="ECO:0000256" key="9">
    <source>
        <dbReference type="ARBA" id="ARBA00044899"/>
    </source>
</evidence>
<accession>F4Q946</accession>
<evidence type="ECO:0000256" key="17">
    <source>
        <dbReference type="ARBA" id="ARBA00045709"/>
    </source>
</evidence>
<feature type="region of interest" description="Disordered" evidence="19">
    <location>
        <begin position="71"/>
        <end position="115"/>
    </location>
</feature>
<keyword evidence="20" id="KW-0472">Membrane</keyword>
<protein>
    <recommendedName>
        <fullName evidence="15">Lysosomal dipeptide transporter MFSD1</fullName>
    </recommendedName>
    <alternativeName>
        <fullName evidence="16">Major facilitator superfamily domain-containing protein 1</fullName>
    </alternativeName>
</protein>
<comment type="catalytic activity">
    <reaction evidence="4">
        <text>L-alpha-aminoacyl-L-arginine(out) = L-alpha-aminoacyl-L-arginine(in)</text>
        <dbReference type="Rhea" id="RHEA:79367"/>
        <dbReference type="ChEBI" id="CHEBI:229968"/>
    </reaction>
</comment>
<dbReference type="EMBL" id="GL883026">
    <property type="protein sequence ID" value="EGG15215.1"/>
    <property type="molecule type" value="Genomic_DNA"/>
</dbReference>
<evidence type="ECO:0000256" key="8">
    <source>
        <dbReference type="ARBA" id="ARBA00044898"/>
    </source>
</evidence>
<feature type="transmembrane region" description="Helical" evidence="20">
    <location>
        <begin position="406"/>
        <end position="428"/>
    </location>
</feature>
<feature type="transmembrane region" description="Helical" evidence="20">
    <location>
        <begin position="443"/>
        <end position="466"/>
    </location>
</feature>
<evidence type="ECO:0000313" key="23">
    <source>
        <dbReference type="Proteomes" id="UP000007797"/>
    </source>
</evidence>
<reference evidence="23" key="1">
    <citation type="journal article" date="2011" name="Genome Res.">
        <title>Phylogeny-wide analysis of social amoeba genomes highlights ancient origins for complex intercellular communication.</title>
        <authorList>
            <person name="Heidel A.J."/>
            <person name="Lawal H.M."/>
            <person name="Felder M."/>
            <person name="Schilde C."/>
            <person name="Helps N.R."/>
            <person name="Tunggal B."/>
            <person name="Rivero F."/>
            <person name="John U."/>
            <person name="Schleicher M."/>
            <person name="Eichinger L."/>
            <person name="Platzer M."/>
            <person name="Noegel A.A."/>
            <person name="Schaap P."/>
            <person name="Gloeckner G."/>
        </authorList>
    </citation>
    <scope>NUCLEOTIDE SEQUENCE [LARGE SCALE GENOMIC DNA]</scope>
    <source>
        <strain evidence="23">SH3</strain>
    </source>
</reference>
<dbReference type="STRING" id="1054147.F4Q946"/>
<evidence type="ECO:0000256" key="19">
    <source>
        <dbReference type="SAM" id="MobiDB-lite"/>
    </source>
</evidence>
<keyword evidence="23" id="KW-1185">Reference proteome</keyword>
<evidence type="ECO:0000256" key="5">
    <source>
        <dbReference type="ARBA" id="ARBA00044884"/>
    </source>
</evidence>
<feature type="transmembrane region" description="Helical" evidence="20">
    <location>
        <begin position="150"/>
        <end position="171"/>
    </location>
</feature>
<evidence type="ECO:0000256" key="6">
    <source>
        <dbReference type="ARBA" id="ARBA00044891"/>
    </source>
</evidence>
<comment type="catalytic activity">
    <reaction evidence="11">
        <text>L-arginyl-glycine(out) = L-arginyl-glycine(in)</text>
        <dbReference type="Rhea" id="RHEA:79391"/>
        <dbReference type="ChEBI" id="CHEBI:229955"/>
    </reaction>
</comment>
<feature type="compositionally biased region" description="Basic and acidic residues" evidence="19">
    <location>
        <begin position="80"/>
        <end position="89"/>
    </location>
</feature>
<comment type="catalytic activity">
    <reaction evidence="2">
        <text>L-lysyl-L-alanine(out) = L-lysyl-L-alanine(in)</text>
        <dbReference type="Rhea" id="RHEA:79399"/>
        <dbReference type="ChEBI" id="CHEBI:229954"/>
    </reaction>
</comment>
<dbReference type="AlphaFoldDB" id="F4Q946"/>
<comment type="catalytic activity">
    <reaction evidence="3">
        <text>L-histidyl-glycine(out) = L-histidyl-glycine(in)</text>
        <dbReference type="Rhea" id="RHEA:79395"/>
        <dbReference type="ChEBI" id="CHEBI:229957"/>
    </reaction>
</comment>
<feature type="transmembrane region" description="Helical" evidence="20">
    <location>
        <begin position="529"/>
        <end position="552"/>
    </location>
</feature>
<comment type="subunit">
    <text evidence="18">Homodimer. Interacts with lysosomal protein GLMP (via lumenal domain); the interaction starts while both proteins are still in the endoplasmic reticulum and is required for stabilization of MFSD1 in lysosomes but has no direct effect on its targeting to lysosomes or transporter activity.</text>
</comment>
<evidence type="ECO:0000256" key="13">
    <source>
        <dbReference type="ARBA" id="ARBA00044919"/>
    </source>
</evidence>
<evidence type="ECO:0000256" key="7">
    <source>
        <dbReference type="ARBA" id="ARBA00044893"/>
    </source>
</evidence>
<evidence type="ECO:0000256" key="10">
    <source>
        <dbReference type="ARBA" id="ARBA00044900"/>
    </source>
</evidence>
<feature type="transmembrane region" description="Helical" evidence="20">
    <location>
        <begin position="191"/>
        <end position="216"/>
    </location>
</feature>
<dbReference type="GeneID" id="14867483"/>
<evidence type="ECO:0000313" key="22">
    <source>
        <dbReference type="EMBL" id="EGG15215.1"/>
    </source>
</evidence>
<comment type="catalytic activity">
    <reaction evidence="10">
        <text>L-lysyl-L-lysine(out) = L-lysyl-L-lysine(in)</text>
        <dbReference type="Rhea" id="RHEA:79403"/>
        <dbReference type="ChEBI" id="CHEBI:229956"/>
    </reaction>
</comment>
<comment type="subcellular location">
    <subcellularLocation>
        <location evidence="1">Membrane</location>
        <topology evidence="1">Multi-pass membrane protein</topology>
    </subcellularLocation>
</comment>
<dbReference type="GO" id="GO:0022857">
    <property type="term" value="F:transmembrane transporter activity"/>
    <property type="evidence" value="ECO:0007669"/>
    <property type="project" value="InterPro"/>
</dbReference>
<comment type="catalytic activity">
    <reaction evidence="9">
        <text>L-arginyl-L-alpha-amino acid(out) = L-arginyl-L-alpha-amino acid(in)</text>
        <dbReference type="Rhea" id="RHEA:79371"/>
        <dbReference type="ChEBI" id="CHEBI:84315"/>
    </reaction>
</comment>
<keyword evidence="20" id="KW-0812">Transmembrane</keyword>
<evidence type="ECO:0000256" key="18">
    <source>
        <dbReference type="ARBA" id="ARBA00046376"/>
    </source>
</evidence>
<dbReference type="InterPro" id="IPR052187">
    <property type="entry name" value="MFSD1"/>
</dbReference>
<comment type="catalytic activity">
    <reaction evidence="14">
        <text>L-lysyl-glycine(out) = L-lysyl-glycine(in)</text>
        <dbReference type="Rhea" id="RHEA:79407"/>
        <dbReference type="ChEBI" id="CHEBI:191202"/>
    </reaction>
</comment>
<name>F4Q946_CACFS</name>
<organism evidence="22 23">
    <name type="scientific">Cavenderia fasciculata</name>
    <name type="common">Slime mold</name>
    <name type="synonym">Dictyostelium fasciculatum</name>
    <dbReference type="NCBI Taxonomy" id="261658"/>
    <lineage>
        <taxon>Eukaryota</taxon>
        <taxon>Amoebozoa</taxon>
        <taxon>Evosea</taxon>
        <taxon>Eumycetozoa</taxon>
        <taxon>Dictyostelia</taxon>
        <taxon>Acytosteliales</taxon>
        <taxon>Cavenderiaceae</taxon>
        <taxon>Cavenderia</taxon>
    </lineage>
</organism>
<feature type="region of interest" description="Disordered" evidence="19">
    <location>
        <begin position="1"/>
        <end position="22"/>
    </location>
</feature>
<comment type="catalytic activity">
    <reaction evidence="12">
        <text>L-histidyl-L-alpha-amino acid(out) = L-histidyl-L-alpha-amino acid(in)</text>
        <dbReference type="Rhea" id="RHEA:79379"/>
        <dbReference type="ChEBI" id="CHEBI:229964"/>
    </reaction>
</comment>
<dbReference type="Proteomes" id="UP000007797">
    <property type="component" value="Unassembled WGS sequence"/>
</dbReference>
<dbReference type="OrthoDB" id="424834at2759"/>
<dbReference type="InterPro" id="IPR036259">
    <property type="entry name" value="MFS_trans_sf"/>
</dbReference>
<evidence type="ECO:0000256" key="1">
    <source>
        <dbReference type="ARBA" id="ARBA00004141"/>
    </source>
</evidence>
<dbReference type="GO" id="GO:0016020">
    <property type="term" value="C:membrane"/>
    <property type="evidence" value="ECO:0007669"/>
    <property type="project" value="UniProtKB-SubCell"/>
</dbReference>
<comment type="catalytic activity">
    <reaction evidence="6">
        <text>L-lysyl-L-alpha-amino acid(out) = L-lysyl-L-alpha-amino acid(in)</text>
        <dbReference type="Rhea" id="RHEA:79387"/>
        <dbReference type="ChEBI" id="CHEBI:229965"/>
    </reaction>
</comment>
<evidence type="ECO:0000256" key="15">
    <source>
        <dbReference type="ARBA" id="ARBA00044985"/>
    </source>
</evidence>
<feature type="domain" description="Major facilitator superfamily (MFS) profile" evidence="21">
    <location>
        <begin position="155"/>
        <end position="566"/>
    </location>
</feature>
<evidence type="ECO:0000256" key="14">
    <source>
        <dbReference type="ARBA" id="ARBA00044924"/>
    </source>
</evidence>